<gene>
    <name evidence="3" type="ORF">QYM36_015318</name>
</gene>
<comment type="caution">
    <text evidence="3">The sequence shown here is derived from an EMBL/GenBank/DDBJ whole genome shotgun (WGS) entry which is preliminary data.</text>
</comment>
<sequence length="278" mass="31782">MLAIQPYNFRFTYRPGQKIPMADTLSCLHMENTDPEEDLQDELHVHNLMKHIPIKDQMVQSITDSTKHGPKMQVLANTIKRKGWPEHKKQCPAEIQEYWNYRNKLAAYQGILLKGDQIIILGCILQEIMTCLHTAHLGIVKTKQCVCSCVFWPNITKYISRCEICQQSSNCQSKEPLMNSEITNLLFWEERNYLVTTDYYSRYIELDKLDSTSLGAIITKLKSQFAQNGIPQILTSDNSPQFAADKFKNSQNSGESCTACPAPDTLRPTASAKKWSKL</sequence>
<dbReference type="GO" id="GO:0015074">
    <property type="term" value="P:DNA integration"/>
    <property type="evidence" value="ECO:0007669"/>
    <property type="project" value="InterPro"/>
</dbReference>
<proteinExistence type="predicted"/>
<dbReference type="Pfam" id="PF17921">
    <property type="entry name" value="Integrase_H2C2"/>
    <property type="match status" value="1"/>
</dbReference>
<feature type="domain" description="Integrase catalytic" evidence="2">
    <location>
        <begin position="172"/>
        <end position="278"/>
    </location>
</feature>
<dbReference type="GO" id="GO:0003676">
    <property type="term" value="F:nucleic acid binding"/>
    <property type="evidence" value="ECO:0007669"/>
    <property type="project" value="InterPro"/>
</dbReference>
<accession>A0AA88HHH5</accession>
<dbReference type="GO" id="GO:0003964">
    <property type="term" value="F:RNA-directed DNA polymerase activity"/>
    <property type="evidence" value="ECO:0007669"/>
    <property type="project" value="UniProtKB-EC"/>
</dbReference>
<dbReference type="PANTHER" id="PTHR37984:SF5">
    <property type="entry name" value="PROTEIN NYNRIN-LIKE"/>
    <property type="match status" value="1"/>
</dbReference>
<dbReference type="InterPro" id="IPR041588">
    <property type="entry name" value="Integrase_H2C2"/>
</dbReference>
<dbReference type="InterPro" id="IPR001584">
    <property type="entry name" value="Integrase_cat-core"/>
</dbReference>
<dbReference type="EC" id="2.7.7.49" evidence="1"/>
<dbReference type="InterPro" id="IPR036397">
    <property type="entry name" value="RNaseH_sf"/>
</dbReference>
<organism evidence="3 4">
    <name type="scientific">Artemia franciscana</name>
    <name type="common">Brine shrimp</name>
    <name type="synonym">Artemia sanfranciscana</name>
    <dbReference type="NCBI Taxonomy" id="6661"/>
    <lineage>
        <taxon>Eukaryota</taxon>
        <taxon>Metazoa</taxon>
        <taxon>Ecdysozoa</taxon>
        <taxon>Arthropoda</taxon>
        <taxon>Crustacea</taxon>
        <taxon>Branchiopoda</taxon>
        <taxon>Anostraca</taxon>
        <taxon>Artemiidae</taxon>
        <taxon>Artemia</taxon>
    </lineage>
</organism>
<evidence type="ECO:0000256" key="1">
    <source>
        <dbReference type="ARBA" id="ARBA00012493"/>
    </source>
</evidence>
<dbReference type="InterPro" id="IPR050951">
    <property type="entry name" value="Retrovirus_Pol_polyprotein"/>
</dbReference>
<keyword evidence="4" id="KW-1185">Reference proteome</keyword>
<evidence type="ECO:0000313" key="3">
    <source>
        <dbReference type="EMBL" id="KAK2707571.1"/>
    </source>
</evidence>
<reference evidence="3" key="1">
    <citation type="submission" date="2023-07" db="EMBL/GenBank/DDBJ databases">
        <title>Chromosome-level genome assembly of Artemia franciscana.</title>
        <authorList>
            <person name="Jo E."/>
        </authorList>
    </citation>
    <scope>NUCLEOTIDE SEQUENCE</scope>
    <source>
        <tissue evidence="3">Whole body</tissue>
    </source>
</reference>
<dbReference type="PANTHER" id="PTHR37984">
    <property type="entry name" value="PROTEIN CBG26694"/>
    <property type="match status" value="1"/>
</dbReference>
<dbReference type="InterPro" id="IPR012337">
    <property type="entry name" value="RNaseH-like_sf"/>
</dbReference>
<dbReference type="PROSITE" id="PS50994">
    <property type="entry name" value="INTEGRASE"/>
    <property type="match status" value="1"/>
</dbReference>
<dbReference type="SUPFAM" id="SSF53098">
    <property type="entry name" value="Ribonuclease H-like"/>
    <property type="match status" value="1"/>
</dbReference>
<dbReference type="Proteomes" id="UP001187531">
    <property type="component" value="Unassembled WGS sequence"/>
</dbReference>
<protein>
    <recommendedName>
        <fullName evidence="1">RNA-directed DNA polymerase</fullName>
        <ecNumber evidence="1">2.7.7.49</ecNumber>
    </recommendedName>
</protein>
<dbReference type="Gene3D" id="1.10.340.70">
    <property type="match status" value="1"/>
</dbReference>
<dbReference type="AlphaFoldDB" id="A0AA88HHH5"/>
<evidence type="ECO:0000259" key="2">
    <source>
        <dbReference type="PROSITE" id="PS50994"/>
    </source>
</evidence>
<evidence type="ECO:0000313" key="4">
    <source>
        <dbReference type="Proteomes" id="UP001187531"/>
    </source>
</evidence>
<dbReference type="Gene3D" id="3.30.420.10">
    <property type="entry name" value="Ribonuclease H-like superfamily/Ribonuclease H"/>
    <property type="match status" value="1"/>
</dbReference>
<dbReference type="EMBL" id="JAVRJZ010000019">
    <property type="protein sequence ID" value="KAK2707571.1"/>
    <property type="molecule type" value="Genomic_DNA"/>
</dbReference>
<name>A0AA88HHH5_ARTSF</name>